<dbReference type="AlphaFoldDB" id="A0A5J5EE69"/>
<dbReference type="SMART" id="SM00256">
    <property type="entry name" value="FBOX"/>
    <property type="match status" value="1"/>
</dbReference>
<organism evidence="2 3">
    <name type="scientific">Sphaerosporella brunnea</name>
    <dbReference type="NCBI Taxonomy" id="1250544"/>
    <lineage>
        <taxon>Eukaryota</taxon>
        <taxon>Fungi</taxon>
        <taxon>Dikarya</taxon>
        <taxon>Ascomycota</taxon>
        <taxon>Pezizomycotina</taxon>
        <taxon>Pezizomycetes</taxon>
        <taxon>Pezizales</taxon>
        <taxon>Pyronemataceae</taxon>
        <taxon>Sphaerosporella</taxon>
    </lineage>
</organism>
<dbReference type="InterPro" id="IPR011047">
    <property type="entry name" value="Quinoprotein_ADH-like_sf"/>
</dbReference>
<evidence type="ECO:0000259" key="1">
    <source>
        <dbReference type="PROSITE" id="PS50181"/>
    </source>
</evidence>
<dbReference type="InterPro" id="IPR001810">
    <property type="entry name" value="F-box_dom"/>
</dbReference>
<comment type="caution">
    <text evidence="2">The sequence shown here is derived from an EMBL/GenBank/DDBJ whole genome shotgun (WGS) entry which is preliminary data.</text>
</comment>
<dbReference type="InterPro" id="IPR036047">
    <property type="entry name" value="F-box-like_dom_sf"/>
</dbReference>
<reference evidence="2 3" key="1">
    <citation type="submission" date="2019-09" db="EMBL/GenBank/DDBJ databases">
        <title>Draft genome of the ectomycorrhizal ascomycete Sphaerosporella brunnea.</title>
        <authorList>
            <consortium name="DOE Joint Genome Institute"/>
            <person name="Benucci G.M."/>
            <person name="Marozzi G."/>
            <person name="Antonielli L."/>
            <person name="Sanchez S."/>
            <person name="Marco P."/>
            <person name="Wang X."/>
            <person name="Falini L.B."/>
            <person name="Barry K."/>
            <person name="Haridas S."/>
            <person name="Lipzen A."/>
            <person name="Labutti K."/>
            <person name="Grigoriev I.V."/>
            <person name="Murat C."/>
            <person name="Martin F."/>
            <person name="Albertini E."/>
            <person name="Donnini D."/>
            <person name="Bonito G."/>
        </authorList>
    </citation>
    <scope>NUCLEOTIDE SEQUENCE [LARGE SCALE GENOMIC DNA]</scope>
    <source>
        <strain evidence="2 3">Sb_GMNB300</strain>
    </source>
</reference>
<proteinExistence type="predicted"/>
<evidence type="ECO:0000313" key="2">
    <source>
        <dbReference type="EMBL" id="KAA8893048.1"/>
    </source>
</evidence>
<feature type="domain" description="F-box" evidence="1">
    <location>
        <begin position="3"/>
        <end position="50"/>
    </location>
</feature>
<dbReference type="PANTHER" id="PTHR13252">
    <property type="entry name" value="F-BOX ONLY PROTEIN 28"/>
    <property type="match status" value="1"/>
</dbReference>
<dbReference type="SUPFAM" id="SSF50998">
    <property type="entry name" value="Quinoprotein alcohol dehydrogenase-like"/>
    <property type="match status" value="1"/>
</dbReference>
<evidence type="ECO:0000313" key="3">
    <source>
        <dbReference type="Proteomes" id="UP000326924"/>
    </source>
</evidence>
<dbReference type="InParanoid" id="A0A5J5EE69"/>
<dbReference type="Pfam" id="PF12937">
    <property type="entry name" value="F-box-like"/>
    <property type="match status" value="1"/>
</dbReference>
<accession>A0A5J5EE69</accession>
<dbReference type="InterPro" id="IPR039719">
    <property type="entry name" value="FBXO28"/>
</dbReference>
<name>A0A5J5EE69_9PEZI</name>
<dbReference type="EMBL" id="VXIS01000515">
    <property type="protein sequence ID" value="KAA8893048.1"/>
    <property type="molecule type" value="Genomic_DNA"/>
</dbReference>
<protein>
    <recommendedName>
        <fullName evidence="1">F-box domain-containing protein</fullName>
    </recommendedName>
</protein>
<dbReference type="Gene3D" id="2.130.10.10">
    <property type="entry name" value="YVTN repeat-like/Quinoprotein amine dehydrogenase"/>
    <property type="match status" value="1"/>
</dbReference>
<sequence length="494" mass="53885">MVSPQLLDLPDELLLQIVSHLDPSSVIPLHSTCKRLRSLTRSDPTLWRNLCASQAILDSTAAEAYTHFSRTDELAVVIDSWPYTDVDWYSEYKFRHAPLSTRWLSPLEDEVKGLAAITTNNTHKHLLISPLEDGAVSIWSPSTGENVARSSAGVLHTPLPPASRKSRIAELGDNAVASAELDRIYVASDSTLIELSLTTLQVVSKTKFPFSISTLNNQVVLPHPLTVGTTLTLHLHDPRTPHIAASADLPENYTLHAPLFQPSPLAILHHPNDSLFVAGRFPSILCYDRAMWPKLKGALFSGGSLCTLAADGMHGLIAGGTYNGRGTLEAYDLLSGSKEARQKNRQSAAWGKILSVAKQGTRVVSCDSEGTISWFERDCRYVVRREEVFDPDAGPPQGTLWSSATDEGCGPVRKVAVMDSEDGVEEGLGVWAGERVGVLAPVKEEKDVDELDDDLVLVESREDIIESEMAERMRLALHAHANELRILGSLAGLA</sequence>
<dbReference type="InterPro" id="IPR015943">
    <property type="entry name" value="WD40/YVTN_repeat-like_dom_sf"/>
</dbReference>
<dbReference type="PANTHER" id="PTHR13252:SF9">
    <property type="entry name" value="F-BOX ONLY PROTEIN 28"/>
    <property type="match status" value="1"/>
</dbReference>
<gene>
    <name evidence="2" type="ORF">FN846DRAFT_788470</name>
</gene>
<dbReference type="Proteomes" id="UP000326924">
    <property type="component" value="Unassembled WGS sequence"/>
</dbReference>
<dbReference type="GO" id="GO:0000209">
    <property type="term" value="P:protein polyubiquitination"/>
    <property type="evidence" value="ECO:0007669"/>
    <property type="project" value="TreeGrafter"/>
</dbReference>
<dbReference type="PROSITE" id="PS50181">
    <property type="entry name" value="FBOX"/>
    <property type="match status" value="1"/>
</dbReference>
<dbReference type="SUPFAM" id="SSF81383">
    <property type="entry name" value="F-box domain"/>
    <property type="match status" value="1"/>
</dbReference>
<dbReference type="Gene3D" id="1.20.1280.50">
    <property type="match status" value="1"/>
</dbReference>
<keyword evidence="3" id="KW-1185">Reference proteome</keyword>
<dbReference type="OrthoDB" id="3219396at2759"/>